<proteinExistence type="predicted"/>
<name>A0ABT9Z1R6_9BACI</name>
<gene>
    <name evidence="1" type="ORF">J2S02_002541</name>
</gene>
<evidence type="ECO:0000313" key="1">
    <source>
        <dbReference type="EMBL" id="MDQ0226196.1"/>
    </source>
</evidence>
<dbReference type="Proteomes" id="UP001232245">
    <property type="component" value="Unassembled WGS sequence"/>
</dbReference>
<dbReference type="InterPro" id="IPR048146">
    <property type="entry name" value="RAxF_45-like"/>
</dbReference>
<protein>
    <submittedName>
        <fullName evidence="1">Uncharacterized protein</fullName>
    </submittedName>
</protein>
<accession>A0ABT9Z1R6</accession>
<comment type="caution">
    <text evidence="1">The sequence shown here is derived from an EMBL/GenBank/DDBJ whole genome shotgun (WGS) entry which is preliminary data.</text>
</comment>
<organism evidence="1 2">
    <name type="scientific">Metabacillus niabensis</name>
    <dbReference type="NCBI Taxonomy" id="324854"/>
    <lineage>
        <taxon>Bacteria</taxon>
        <taxon>Bacillati</taxon>
        <taxon>Bacillota</taxon>
        <taxon>Bacilli</taxon>
        <taxon>Bacillales</taxon>
        <taxon>Bacillaceae</taxon>
        <taxon>Metabacillus</taxon>
    </lineage>
</organism>
<keyword evidence="2" id="KW-1185">Reference proteome</keyword>
<reference evidence="1 2" key="1">
    <citation type="submission" date="2023-07" db="EMBL/GenBank/DDBJ databases">
        <title>Genomic Encyclopedia of Type Strains, Phase IV (KMG-IV): sequencing the most valuable type-strain genomes for metagenomic binning, comparative biology and taxonomic classification.</title>
        <authorList>
            <person name="Goeker M."/>
        </authorList>
    </citation>
    <scope>NUCLEOTIDE SEQUENCE [LARGE SCALE GENOMIC DNA]</scope>
    <source>
        <strain evidence="1 2">DSM 17723</strain>
    </source>
</reference>
<dbReference type="EMBL" id="JAUSTZ010000004">
    <property type="protein sequence ID" value="MDQ0226196.1"/>
    <property type="molecule type" value="Genomic_DNA"/>
</dbReference>
<dbReference type="NCBIfam" id="NF041642">
    <property type="entry name" value="RAxF_45"/>
    <property type="match status" value="1"/>
</dbReference>
<evidence type="ECO:0000313" key="2">
    <source>
        <dbReference type="Proteomes" id="UP001232245"/>
    </source>
</evidence>
<sequence>MESSMFVRVQWLKVLYLCRAIFHDAVFQGGSLPFFRKIA</sequence>
<dbReference type="RefSeq" id="WP_095301931.1">
    <property type="nucleotide sequence ID" value="NZ_CADEPK010000228.1"/>
</dbReference>